<sequence>MWGLPDGYKESLSTAVKSAMQMVYMLTHSDSKVRQKLEKFSALDFGIGIDHGKILCTKAGKSGSNNRDLVWLGHGVNKSVKIGDELSSPNRIGISSHVYNNLTDWAKYSTQKDYWGNDQKVDMWTAGNHIYNGEYKTYYYTSYHWTVI</sequence>
<dbReference type="Proteomes" id="UP000175691">
    <property type="component" value="Unassembled WGS sequence"/>
</dbReference>
<dbReference type="InterPro" id="IPR029787">
    <property type="entry name" value="Nucleotide_cyclase"/>
</dbReference>
<gene>
    <name evidence="1" type="ORF">BFC18_12065</name>
</gene>
<proteinExistence type="predicted"/>
<keyword evidence="2" id="KW-1185">Reference proteome</keyword>
<evidence type="ECO:0000313" key="2">
    <source>
        <dbReference type="Proteomes" id="UP000175691"/>
    </source>
</evidence>
<dbReference type="EMBL" id="MDHN01000026">
    <property type="protein sequence ID" value="OFC70680.1"/>
    <property type="molecule type" value="Genomic_DNA"/>
</dbReference>
<accession>A0A1E7ZB05</accession>
<reference evidence="1 2" key="1">
    <citation type="submission" date="2016-08" db="EMBL/GenBank/DDBJ databases">
        <authorList>
            <person name="Seilhamer J.J."/>
        </authorList>
    </citation>
    <scope>NUCLEOTIDE SEQUENCE [LARGE SCALE GENOMIC DNA]</scope>
    <source>
        <strain evidence="1 2">KCTC 42603</strain>
    </source>
</reference>
<name>A0A1E7ZB05_9ALTE</name>
<organism evidence="1 2">
    <name type="scientific">Alteromonas confluentis</name>
    <dbReference type="NCBI Taxonomy" id="1656094"/>
    <lineage>
        <taxon>Bacteria</taxon>
        <taxon>Pseudomonadati</taxon>
        <taxon>Pseudomonadota</taxon>
        <taxon>Gammaproteobacteria</taxon>
        <taxon>Alteromonadales</taxon>
        <taxon>Alteromonadaceae</taxon>
        <taxon>Alteromonas/Salinimonas group</taxon>
        <taxon>Alteromonas</taxon>
    </lineage>
</organism>
<protein>
    <submittedName>
        <fullName evidence="1">Uncharacterized protein</fullName>
    </submittedName>
</protein>
<dbReference type="STRING" id="1656094.BFC18_12065"/>
<dbReference type="RefSeq" id="WP_070125571.1">
    <property type="nucleotide sequence ID" value="NZ_MDHN01000026.1"/>
</dbReference>
<dbReference type="Gene3D" id="3.30.70.1230">
    <property type="entry name" value="Nucleotide cyclase"/>
    <property type="match status" value="1"/>
</dbReference>
<dbReference type="AlphaFoldDB" id="A0A1E7ZB05"/>
<dbReference type="SUPFAM" id="SSF55073">
    <property type="entry name" value="Nucleotide cyclase"/>
    <property type="match status" value="1"/>
</dbReference>
<dbReference type="OrthoDB" id="9806704at2"/>
<evidence type="ECO:0000313" key="1">
    <source>
        <dbReference type="EMBL" id="OFC70680.1"/>
    </source>
</evidence>
<comment type="caution">
    <text evidence="1">The sequence shown here is derived from an EMBL/GenBank/DDBJ whole genome shotgun (WGS) entry which is preliminary data.</text>
</comment>